<evidence type="ECO:0000313" key="10">
    <source>
        <dbReference type="Proteomes" id="UP000243797"/>
    </source>
</evidence>
<evidence type="ECO:0000256" key="1">
    <source>
        <dbReference type="ARBA" id="ARBA00004141"/>
    </source>
</evidence>
<keyword evidence="3" id="KW-0808">Transferase</keyword>
<dbReference type="InParanoid" id="A0A2K1QUC0"/>
<evidence type="ECO:0000256" key="3">
    <source>
        <dbReference type="ARBA" id="ARBA00022679"/>
    </source>
</evidence>
<dbReference type="Proteomes" id="UP000243797">
    <property type="component" value="Unassembled WGS sequence"/>
</dbReference>
<evidence type="ECO:0000256" key="7">
    <source>
        <dbReference type="SAM" id="Phobius"/>
    </source>
</evidence>
<accession>A0A2K1QUC0</accession>
<comment type="caution">
    <text evidence="9">The sequence shown here is derived from an EMBL/GenBank/DDBJ whole genome shotgun (WGS) entry which is preliminary data.</text>
</comment>
<feature type="transmembrane region" description="Helical" evidence="7">
    <location>
        <begin position="115"/>
        <end position="137"/>
    </location>
</feature>
<proteinExistence type="inferred from homology"/>
<reference evidence="9 10" key="1">
    <citation type="submission" date="2017-06" db="EMBL/GenBank/DDBJ databases">
        <title>Draft genome sequence of a variant of Elsinoe murrayae.</title>
        <authorList>
            <person name="Cheng Q."/>
        </authorList>
    </citation>
    <scope>NUCLEOTIDE SEQUENCE [LARGE SCALE GENOMIC DNA]</scope>
    <source>
        <strain evidence="9 10">CQ-2017a</strain>
    </source>
</reference>
<dbReference type="OrthoDB" id="2796277at2759"/>
<dbReference type="PANTHER" id="PTHR31595:SF67">
    <property type="entry name" value="WAX SYNTHASE DOMAIN-CONTAINING PROTEIN"/>
    <property type="match status" value="1"/>
</dbReference>
<feature type="transmembrane region" description="Helical" evidence="7">
    <location>
        <begin position="61"/>
        <end position="78"/>
    </location>
</feature>
<evidence type="ECO:0000313" key="9">
    <source>
        <dbReference type="EMBL" id="PNS18631.1"/>
    </source>
</evidence>
<evidence type="ECO:0000256" key="2">
    <source>
        <dbReference type="ARBA" id="ARBA00007282"/>
    </source>
</evidence>
<gene>
    <name evidence="9" type="ORF">CAC42_5170</name>
</gene>
<dbReference type="STRING" id="2082308.A0A2K1QUC0"/>
<dbReference type="GO" id="GO:0008374">
    <property type="term" value="F:O-acyltransferase activity"/>
    <property type="evidence" value="ECO:0007669"/>
    <property type="project" value="InterPro"/>
</dbReference>
<dbReference type="AlphaFoldDB" id="A0A2K1QUC0"/>
<comment type="subcellular location">
    <subcellularLocation>
        <location evidence="1">Membrane</location>
        <topology evidence="1">Multi-pass membrane protein</topology>
    </subcellularLocation>
</comment>
<evidence type="ECO:0000259" key="8">
    <source>
        <dbReference type="Pfam" id="PF13813"/>
    </source>
</evidence>
<evidence type="ECO:0000256" key="6">
    <source>
        <dbReference type="ARBA" id="ARBA00023136"/>
    </source>
</evidence>
<dbReference type="InterPro" id="IPR044851">
    <property type="entry name" value="Wax_synthase"/>
</dbReference>
<keyword evidence="4 7" id="KW-0812">Transmembrane</keyword>
<keyword evidence="10" id="KW-1185">Reference proteome</keyword>
<feature type="domain" description="Wax synthase" evidence="8">
    <location>
        <begin position="368"/>
        <end position="456"/>
    </location>
</feature>
<dbReference type="EMBL" id="NKHZ01000039">
    <property type="protein sequence ID" value="PNS18631.1"/>
    <property type="molecule type" value="Genomic_DNA"/>
</dbReference>
<evidence type="ECO:0000256" key="5">
    <source>
        <dbReference type="ARBA" id="ARBA00022989"/>
    </source>
</evidence>
<feature type="transmembrane region" description="Helical" evidence="7">
    <location>
        <begin position="90"/>
        <end position="109"/>
    </location>
</feature>
<evidence type="ECO:0000256" key="4">
    <source>
        <dbReference type="ARBA" id="ARBA00022692"/>
    </source>
</evidence>
<keyword evidence="5 7" id="KW-1133">Transmembrane helix</keyword>
<organism evidence="9 10">
    <name type="scientific">Sphaceloma murrayae</name>
    <dbReference type="NCBI Taxonomy" id="2082308"/>
    <lineage>
        <taxon>Eukaryota</taxon>
        <taxon>Fungi</taxon>
        <taxon>Dikarya</taxon>
        <taxon>Ascomycota</taxon>
        <taxon>Pezizomycotina</taxon>
        <taxon>Dothideomycetes</taxon>
        <taxon>Dothideomycetidae</taxon>
        <taxon>Myriangiales</taxon>
        <taxon>Elsinoaceae</taxon>
        <taxon>Sphaceloma</taxon>
    </lineage>
</organism>
<dbReference type="GO" id="GO:0006629">
    <property type="term" value="P:lipid metabolic process"/>
    <property type="evidence" value="ECO:0007669"/>
    <property type="project" value="InterPro"/>
</dbReference>
<name>A0A2K1QUC0_9PEZI</name>
<comment type="similarity">
    <text evidence="2">Belongs to the wax synthase family.</text>
</comment>
<dbReference type="Pfam" id="PF13813">
    <property type="entry name" value="MBOAT_2"/>
    <property type="match status" value="1"/>
</dbReference>
<dbReference type="GO" id="GO:0016020">
    <property type="term" value="C:membrane"/>
    <property type="evidence" value="ECO:0007669"/>
    <property type="project" value="UniProtKB-SubCell"/>
</dbReference>
<dbReference type="PANTHER" id="PTHR31595">
    <property type="entry name" value="LONG-CHAIN-ALCOHOL O-FATTY-ACYLTRANSFERASE 3-RELATED"/>
    <property type="match status" value="1"/>
</dbReference>
<sequence length="561" mass="62750">MSLISTAPMAAVQAITDTSVEANNEWLRRVTMPGPSSSHEVVRRLEARYESMIATGGYQPFLYPWATLGAGIVILYLLLDHRQSRLLQHLRLPVWLFNLFFSVYTVFYLRARNPASALGVGIISGWSILWTGTMLVFNDCQVDYMRVTRSVKGASTNGSATITTGLGITTTLDNTEGKTEGLRSRVTMQSESPAPQSAMTGKDMYSWQHYPTDSFIKRLDWVLDCFTTFRGVAWNWRISGLAPMPSHVTSNLGSSSKANRPASVRSFDDRPSLIRHNLYLVLRNLLLLDILKTFIAHDPYFWGLTSSPAPGYFPEPLRHPYAIRSIRLVIAMCTMKFALQLIFALGPLFFAGLARNIFTVRAESWDHPDQFGSLSMVAKKGLAGWWGGFWHQTFRKGFEAPAEVVVTYFEIEKKSTLGRVVQLFVAFGLSGLLHACGSMTQIGQTRPLRGPGLFFLLQAVGISLEMGLKMGLKRIGLAQHIPVWVGGVGNFLYAHWWLYLTAPLLVDDFAKGGVWLFEPVPISLFRGPLGQGTREDSFWRWSGTIMSWHSGDTWWTTGIAL</sequence>
<protein>
    <recommendedName>
        <fullName evidence="8">Wax synthase domain-containing protein</fullName>
    </recommendedName>
</protein>
<keyword evidence="6 7" id="KW-0472">Membrane</keyword>
<dbReference type="InterPro" id="IPR032805">
    <property type="entry name" value="Wax_synthase_dom"/>
</dbReference>
<feature type="transmembrane region" description="Helical" evidence="7">
    <location>
        <begin position="322"/>
        <end position="351"/>
    </location>
</feature>